<dbReference type="InterPro" id="IPR036249">
    <property type="entry name" value="Thioredoxin-like_sf"/>
</dbReference>
<dbReference type="PROSITE" id="PS00194">
    <property type="entry name" value="THIOREDOXIN_1"/>
    <property type="match status" value="1"/>
</dbReference>
<dbReference type="Proteomes" id="UP000535509">
    <property type="component" value="Unassembled WGS sequence"/>
</dbReference>
<dbReference type="PROSITE" id="PS51257">
    <property type="entry name" value="PROKAR_LIPOPROTEIN"/>
    <property type="match status" value="1"/>
</dbReference>
<dbReference type="OMA" id="GTFCPPC"/>
<dbReference type="InterPro" id="IPR017937">
    <property type="entry name" value="Thioredoxin_CS"/>
</dbReference>
<dbReference type="Gene3D" id="3.40.30.10">
    <property type="entry name" value="Glutaredoxin"/>
    <property type="match status" value="1"/>
</dbReference>
<dbReference type="EMBL" id="AABTCC010000025">
    <property type="protein sequence ID" value="EAI8859693.1"/>
    <property type="molecule type" value="Genomic_DNA"/>
</dbReference>
<sequence>MKKLTLILTFLTLFLVGCSTQKEEETTSFTPYKTGDEIELTSVIGSKTTLVRTQNGFKLKDSDKIVMIDIFGTYCVPCQKEAPHLMDYQLKNSDDFMIIGLIYFENIDDKGIVENFSKKYNAYYFISNSKENPRIVDQILHDIDYKRALQIPFKVVLKNGVYQTLSDTLGDSKTNKFYLGEVSTAVISKDVSRIKSAN</sequence>
<dbReference type="SUPFAM" id="SSF52833">
    <property type="entry name" value="Thioredoxin-like"/>
    <property type="match status" value="1"/>
</dbReference>
<dbReference type="RefSeq" id="WP_002849126.1">
    <property type="nucleotide sequence ID" value="NZ_AACCWO020000013.1"/>
</dbReference>
<keyword evidence="3" id="KW-1185">Reference proteome</keyword>
<protein>
    <submittedName>
        <fullName evidence="2">TlpA family protein disulfide reductase</fullName>
    </submittedName>
</protein>
<gene>
    <name evidence="2" type="ORF">CX802_07630</name>
</gene>
<evidence type="ECO:0000256" key="1">
    <source>
        <dbReference type="ARBA" id="ARBA00023284"/>
    </source>
</evidence>
<dbReference type="AlphaFoldDB" id="A0A5L4H4C5"/>
<evidence type="ECO:0000313" key="2">
    <source>
        <dbReference type="EMBL" id="EAI8859693.1"/>
    </source>
</evidence>
<comment type="caution">
    <text evidence="2">The sequence shown here is derived from an EMBL/GenBank/DDBJ whole genome shotgun (WGS) entry which is preliminary data.</text>
</comment>
<keyword evidence="1" id="KW-0676">Redox-active center</keyword>
<name>A0A5L4H4C5_CAMFE</name>
<proteinExistence type="predicted"/>
<organism evidence="2 3">
    <name type="scientific">Campylobacter fetus</name>
    <dbReference type="NCBI Taxonomy" id="196"/>
    <lineage>
        <taxon>Bacteria</taxon>
        <taxon>Pseudomonadati</taxon>
        <taxon>Campylobacterota</taxon>
        <taxon>Epsilonproteobacteria</taxon>
        <taxon>Campylobacterales</taxon>
        <taxon>Campylobacteraceae</taxon>
        <taxon>Campylobacter</taxon>
    </lineage>
</organism>
<dbReference type="GeneID" id="61064551"/>
<accession>A0A5L4H4C5</accession>
<evidence type="ECO:0000313" key="3">
    <source>
        <dbReference type="Proteomes" id="UP000535509"/>
    </source>
</evidence>
<reference evidence="2 3" key="1">
    <citation type="submission" date="2018-06" db="EMBL/GenBank/DDBJ databases">
        <authorList>
            <consortium name="PulseNet: The National Subtyping Network for Foodborne Disease Surveillance"/>
            <person name="Tarr C.L."/>
            <person name="Trees E."/>
            <person name="Katz L.S."/>
            <person name="Carleton-Romer H.A."/>
            <person name="Stroika S."/>
            <person name="Kucerova Z."/>
            <person name="Roache K.F."/>
            <person name="Sabol A.L."/>
            <person name="Besser J."/>
            <person name="Gerner-Smidt P."/>
        </authorList>
    </citation>
    <scope>NUCLEOTIDE SEQUENCE [LARGE SCALE GENOMIC DNA]</scope>
    <source>
        <strain evidence="2 3">PNUSAC001503</strain>
    </source>
</reference>